<dbReference type="AlphaFoldDB" id="A0A1D9MM87"/>
<keyword evidence="3" id="KW-1185">Reference proteome</keyword>
<dbReference type="InterPro" id="IPR000073">
    <property type="entry name" value="AB_hydrolase_1"/>
</dbReference>
<dbReference type="Proteomes" id="UP000176288">
    <property type="component" value="Chromosome"/>
</dbReference>
<gene>
    <name evidence="2" type="ORF">BK816_08815</name>
</gene>
<evidence type="ECO:0000313" key="3">
    <source>
        <dbReference type="Proteomes" id="UP000176288"/>
    </source>
</evidence>
<name>A0A1D9MM87_9ACTO</name>
<dbReference type="GO" id="GO:0003824">
    <property type="term" value="F:catalytic activity"/>
    <property type="evidence" value="ECO:0007669"/>
    <property type="project" value="UniProtKB-ARBA"/>
</dbReference>
<dbReference type="STRING" id="1912795.BK816_08815"/>
<feature type="domain" description="AB hydrolase-1" evidence="1">
    <location>
        <begin position="95"/>
        <end position="294"/>
    </location>
</feature>
<evidence type="ECO:0000259" key="1">
    <source>
        <dbReference type="Pfam" id="PF12697"/>
    </source>
</evidence>
<dbReference type="EMBL" id="CP017812">
    <property type="protein sequence ID" value="AOZ73358.1"/>
    <property type="molecule type" value="Genomic_DNA"/>
</dbReference>
<protein>
    <recommendedName>
        <fullName evidence="1">AB hydrolase-1 domain-containing protein</fullName>
    </recommendedName>
</protein>
<dbReference type="Pfam" id="PF12697">
    <property type="entry name" value="Abhydrolase_6"/>
    <property type="match status" value="1"/>
</dbReference>
<dbReference type="Gene3D" id="3.40.50.1820">
    <property type="entry name" value="alpha/beta hydrolase"/>
    <property type="match status" value="1"/>
</dbReference>
<evidence type="ECO:0000313" key="2">
    <source>
        <dbReference type="EMBL" id="AOZ73358.1"/>
    </source>
</evidence>
<dbReference type="KEGG" id="avu:BK816_08815"/>
<accession>A0A1D9MM87</accession>
<organism evidence="2 3">
    <name type="scientific">Boudabousia tangfeifanii</name>
    <dbReference type="NCBI Taxonomy" id="1912795"/>
    <lineage>
        <taxon>Bacteria</taxon>
        <taxon>Bacillati</taxon>
        <taxon>Actinomycetota</taxon>
        <taxon>Actinomycetes</taxon>
        <taxon>Actinomycetales</taxon>
        <taxon>Actinomycetaceae</taxon>
        <taxon>Boudabousia</taxon>
    </lineage>
</organism>
<reference evidence="2 3" key="1">
    <citation type="submission" date="2016-10" db="EMBL/GenBank/DDBJ databases">
        <title>Actinomyces aegypiusis sp. nov., isolated from the Aegypius monachus in Qinghai Tibet Plateau China.</title>
        <authorList>
            <person name="Wang Y."/>
        </authorList>
    </citation>
    <scope>NUCLEOTIDE SEQUENCE [LARGE SCALE GENOMIC DNA]</scope>
    <source>
        <strain evidence="2 3">VUL4_3</strain>
    </source>
</reference>
<dbReference type="InterPro" id="IPR029058">
    <property type="entry name" value="AB_hydrolase_fold"/>
</dbReference>
<dbReference type="SUPFAM" id="SSF53474">
    <property type="entry name" value="alpha/beta-Hydrolases"/>
    <property type="match status" value="1"/>
</dbReference>
<sequence length="316" mass="35147">MSTPIVLVGGLTVHRPEWEPTLRAIAQIYGVSITDLLTEDAYGQKLNTEEQSGHKPSDLPQITFVERVPLCGKCIPKPWPIPEKWRGAVMGPWEAELMHVRRHVEAAGQGKPVILVGHSVGAILVEGLARLHPELVAQLVLIDGSSPIGLNGKPPRSPAQFKTVGPSLLARWATQLPPKAAIALGKIVMKRVCQIRGEDPETIQKVLQYYQHPNGMWQALGEITQEQSWVSKVQDMVSTHPLTMPVWVVVAPGRTHLSSALQRWWVALQSRRMALNPGKTHIVQVIKSDHMVMWTRGEHLGWLLHRLVRLTNSTQS</sequence>
<proteinExistence type="predicted"/>